<dbReference type="EMBL" id="NXFY01000006">
    <property type="protein sequence ID" value="PHO18413.1"/>
    <property type="molecule type" value="Genomic_DNA"/>
</dbReference>
<dbReference type="InterPro" id="IPR011961">
    <property type="entry name" value="RimM"/>
</dbReference>
<evidence type="ECO:0000256" key="2">
    <source>
        <dbReference type="ARBA" id="ARBA00022517"/>
    </source>
</evidence>
<organism evidence="9 10">
    <name type="scientific">Malaciobacter molluscorum LMG 25693</name>
    <dbReference type="NCBI Taxonomy" id="870501"/>
    <lineage>
        <taxon>Bacteria</taxon>
        <taxon>Pseudomonadati</taxon>
        <taxon>Campylobacterota</taxon>
        <taxon>Epsilonproteobacteria</taxon>
        <taxon>Campylobacterales</taxon>
        <taxon>Arcobacteraceae</taxon>
        <taxon>Malaciobacter</taxon>
    </lineage>
</organism>
<comment type="domain">
    <text evidence="5">The PRC barrel domain binds ribosomal protein uS19.</text>
</comment>
<dbReference type="PANTHER" id="PTHR33692:SF1">
    <property type="entry name" value="RIBOSOME MATURATION FACTOR RIMM"/>
    <property type="match status" value="1"/>
</dbReference>
<dbReference type="EMBL" id="CP032098">
    <property type="protein sequence ID" value="AXX93157.1"/>
    <property type="molecule type" value="Genomic_DNA"/>
</dbReference>
<evidence type="ECO:0000256" key="5">
    <source>
        <dbReference type="HAMAP-Rule" id="MF_00014"/>
    </source>
</evidence>
<evidence type="ECO:0000256" key="4">
    <source>
        <dbReference type="ARBA" id="ARBA00023186"/>
    </source>
</evidence>
<dbReference type="HAMAP" id="MF_00014">
    <property type="entry name" value="Ribosome_mat_RimM"/>
    <property type="match status" value="1"/>
</dbReference>
<comment type="subunit">
    <text evidence="5">Binds ribosomal protein uS19.</text>
</comment>
<keyword evidence="4 5" id="KW-0143">Chaperone</keyword>
<evidence type="ECO:0000313" key="9">
    <source>
        <dbReference type="EMBL" id="PHO18413.1"/>
    </source>
</evidence>
<reference evidence="9 10" key="1">
    <citation type="submission" date="2017-09" db="EMBL/GenBank/DDBJ databases">
        <title>Arcobacter canalis sp. nov., a new species isolated from a water canal contaminated with urban sewage.</title>
        <authorList>
            <person name="Perez-Cataluna A."/>
            <person name="Salas-Masso N."/>
            <person name="Figueras M.J."/>
        </authorList>
    </citation>
    <scope>NUCLEOTIDE SEQUENCE [LARGE SCALE GENOMIC DNA]</scope>
    <source>
        <strain evidence="9 10">F98-3</strain>
    </source>
</reference>
<dbReference type="GO" id="GO:0005737">
    <property type="term" value="C:cytoplasm"/>
    <property type="evidence" value="ECO:0007669"/>
    <property type="project" value="UniProtKB-SubCell"/>
</dbReference>
<sequence length="177" mass="20649">MSKDKIYVAKLGKTVGLKGDLKIYLDTDFPEQFKKGATFTTNKSLQLKVISFNKSKSVIKFESYEDVDVAKKLTNQELFTNEDFTKENCSLENNEYFWFDIINCDVIEDDIVLGKIKDIHRYPVSDYLEIATDEKLIEKKLPKNFLIPYLPEVYILKVEIDNKKIFTKSCFEILENS</sequence>
<evidence type="ECO:0000313" key="10">
    <source>
        <dbReference type="Proteomes" id="UP000221222"/>
    </source>
</evidence>
<keyword evidence="1 5" id="KW-0963">Cytoplasm</keyword>
<keyword evidence="2 5" id="KW-0690">Ribosome biogenesis</keyword>
<dbReference type="InterPro" id="IPR036976">
    <property type="entry name" value="RimM_N_sf"/>
</dbReference>
<name>A0A2G1DIS6_9BACT</name>
<dbReference type="NCBIfam" id="TIGR02273">
    <property type="entry name" value="16S_RimM"/>
    <property type="match status" value="1"/>
</dbReference>
<dbReference type="Pfam" id="PF24986">
    <property type="entry name" value="PRC_RimM"/>
    <property type="match status" value="1"/>
</dbReference>
<dbReference type="Proteomes" id="UP000262712">
    <property type="component" value="Chromosome"/>
</dbReference>
<dbReference type="GO" id="GO:0005840">
    <property type="term" value="C:ribosome"/>
    <property type="evidence" value="ECO:0007669"/>
    <property type="project" value="InterPro"/>
</dbReference>
<protein>
    <recommendedName>
        <fullName evidence="5">Ribosome maturation factor RimM</fullName>
    </recommendedName>
</protein>
<evidence type="ECO:0000259" key="6">
    <source>
        <dbReference type="Pfam" id="PF01782"/>
    </source>
</evidence>
<dbReference type="SUPFAM" id="SSF50447">
    <property type="entry name" value="Translation proteins"/>
    <property type="match status" value="1"/>
</dbReference>
<dbReference type="RefSeq" id="WP_099342050.1">
    <property type="nucleotide sequence ID" value="NZ_CP032098.1"/>
</dbReference>
<evidence type="ECO:0000313" key="8">
    <source>
        <dbReference type="EMBL" id="AXX93157.1"/>
    </source>
</evidence>
<dbReference type="GO" id="GO:0043022">
    <property type="term" value="F:ribosome binding"/>
    <property type="evidence" value="ECO:0007669"/>
    <property type="project" value="InterPro"/>
</dbReference>
<feature type="domain" description="RimM N-terminal" evidence="6">
    <location>
        <begin position="8"/>
        <end position="83"/>
    </location>
</feature>
<dbReference type="InterPro" id="IPR002676">
    <property type="entry name" value="RimM_N"/>
</dbReference>
<keyword evidence="3 5" id="KW-0698">rRNA processing</keyword>
<keyword evidence="10" id="KW-1185">Reference proteome</keyword>
<comment type="subcellular location">
    <subcellularLocation>
        <location evidence="5">Cytoplasm</location>
    </subcellularLocation>
</comment>
<evidence type="ECO:0000256" key="3">
    <source>
        <dbReference type="ARBA" id="ARBA00022552"/>
    </source>
</evidence>
<comment type="similarity">
    <text evidence="5">Belongs to the RimM family.</text>
</comment>
<dbReference type="GO" id="GO:0042274">
    <property type="term" value="P:ribosomal small subunit biogenesis"/>
    <property type="evidence" value="ECO:0007669"/>
    <property type="project" value="UniProtKB-UniRule"/>
</dbReference>
<evidence type="ECO:0000313" key="11">
    <source>
        <dbReference type="Proteomes" id="UP000262712"/>
    </source>
</evidence>
<accession>A0A2G1DIS6</accession>
<dbReference type="SUPFAM" id="SSF50346">
    <property type="entry name" value="PRC-barrel domain"/>
    <property type="match status" value="1"/>
</dbReference>
<evidence type="ECO:0000256" key="1">
    <source>
        <dbReference type="ARBA" id="ARBA00022490"/>
    </source>
</evidence>
<gene>
    <name evidence="5 9" type="primary">rimM</name>
    <name evidence="8" type="ORF">AMOL_2204</name>
    <name evidence="9" type="ORF">CPU12_05320</name>
</gene>
<dbReference type="InterPro" id="IPR011033">
    <property type="entry name" value="PRC_barrel-like_sf"/>
</dbReference>
<dbReference type="GO" id="GO:0006364">
    <property type="term" value="P:rRNA processing"/>
    <property type="evidence" value="ECO:0007669"/>
    <property type="project" value="UniProtKB-UniRule"/>
</dbReference>
<feature type="domain" description="Ribosome maturation factor RimM PRC barrel" evidence="7">
    <location>
        <begin position="98"/>
        <end position="165"/>
    </location>
</feature>
<dbReference type="Pfam" id="PF01782">
    <property type="entry name" value="RimM"/>
    <property type="match status" value="1"/>
</dbReference>
<dbReference type="Gene3D" id="2.30.30.240">
    <property type="entry name" value="PRC-barrel domain"/>
    <property type="match status" value="1"/>
</dbReference>
<dbReference type="KEGG" id="amol:AMOL_2204"/>
<dbReference type="Gene3D" id="2.40.30.60">
    <property type="entry name" value="RimM"/>
    <property type="match status" value="1"/>
</dbReference>
<dbReference type="PANTHER" id="PTHR33692">
    <property type="entry name" value="RIBOSOME MATURATION FACTOR RIMM"/>
    <property type="match status" value="1"/>
</dbReference>
<comment type="function">
    <text evidence="5">An accessory protein needed during the final step in the assembly of 30S ribosomal subunit, possibly for assembly of the head region. Essential for efficient processing of 16S rRNA. May be needed both before and after RbfA during the maturation of 16S rRNA. It has affinity for free ribosomal 30S subunits but not for 70S ribosomes.</text>
</comment>
<proteinExistence type="inferred from homology"/>
<dbReference type="Proteomes" id="UP000221222">
    <property type="component" value="Unassembled WGS sequence"/>
</dbReference>
<dbReference type="AlphaFoldDB" id="A0A2G1DIS6"/>
<reference evidence="8 11" key="2">
    <citation type="submission" date="2018-08" db="EMBL/GenBank/DDBJ databases">
        <title>Complete genome of the Arcobacter molluscorum type strain LMG 25693.</title>
        <authorList>
            <person name="Miller W.G."/>
            <person name="Yee E."/>
            <person name="Bono J.L."/>
        </authorList>
    </citation>
    <scope>NUCLEOTIDE SEQUENCE [LARGE SCALE GENOMIC DNA]</scope>
    <source>
        <strain evidence="8 11">CECT 7696</strain>
    </source>
</reference>
<dbReference type="InterPro" id="IPR056792">
    <property type="entry name" value="PRC_RimM"/>
</dbReference>
<evidence type="ECO:0000259" key="7">
    <source>
        <dbReference type="Pfam" id="PF24986"/>
    </source>
</evidence>
<dbReference type="InterPro" id="IPR009000">
    <property type="entry name" value="Transl_B-barrel_sf"/>
</dbReference>